<protein>
    <submittedName>
        <fullName evidence="1">Uncharacterized protein</fullName>
    </submittedName>
</protein>
<evidence type="ECO:0000313" key="1">
    <source>
        <dbReference type="EMBL" id="OQR87811.1"/>
    </source>
</evidence>
<dbReference type="EMBL" id="JNBS01003370">
    <property type="protein sequence ID" value="OQR87811.1"/>
    <property type="molecule type" value="Genomic_DNA"/>
</dbReference>
<dbReference type="Proteomes" id="UP000243217">
    <property type="component" value="Unassembled WGS sequence"/>
</dbReference>
<reference evidence="1 2" key="1">
    <citation type="journal article" date="2014" name="Genome Biol. Evol.">
        <title>The secreted proteins of Achlya hypogyna and Thraustotheca clavata identify the ancestral oomycete secretome and reveal gene acquisitions by horizontal gene transfer.</title>
        <authorList>
            <person name="Misner I."/>
            <person name="Blouin N."/>
            <person name="Leonard G."/>
            <person name="Richards T.A."/>
            <person name="Lane C.E."/>
        </authorList>
    </citation>
    <scope>NUCLEOTIDE SEQUENCE [LARGE SCALE GENOMIC DNA]</scope>
    <source>
        <strain evidence="1 2">ATCC 34112</strain>
    </source>
</reference>
<organism evidence="1 2">
    <name type="scientific">Thraustotheca clavata</name>
    <dbReference type="NCBI Taxonomy" id="74557"/>
    <lineage>
        <taxon>Eukaryota</taxon>
        <taxon>Sar</taxon>
        <taxon>Stramenopiles</taxon>
        <taxon>Oomycota</taxon>
        <taxon>Saprolegniomycetes</taxon>
        <taxon>Saprolegniales</taxon>
        <taxon>Achlyaceae</taxon>
        <taxon>Thraustotheca</taxon>
    </lineage>
</organism>
<gene>
    <name evidence="1" type="ORF">THRCLA_22905</name>
</gene>
<evidence type="ECO:0000313" key="2">
    <source>
        <dbReference type="Proteomes" id="UP000243217"/>
    </source>
</evidence>
<keyword evidence="2" id="KW-1185">Reference proteome</keyword>
<name>A0A1V9YQ37_9STRA</name>
<comment type="caution">
    <text evidence="1">The sequence shown here is derived from an EMBL/GenBank/DDBJ whole genome shotgun (WGS) entry which is preliminary data.</text>
</comment>
<accession>A0A1V9YQ37</accession>
<proteinExistence type="predicted"/>
<dbReference type="AlphaFoldDB" id="A0A1V9YQ37"/>
<sequence length="88" mass="9960">MEQSGFNPNEIARPLYPSAVPSGPPLAPRISPTLLLTPAFDVQDIRFLHEWLVQTNTIDEVDYLDDIELAPEDYNMLCDLFPFVKSPN</sequence>